<feature type="transmembrane region" description="Helical" evidence="3">
    <location>
        <begin position="39"/>
        <end position="59"/>
    </location>
</feature>
<dbReference type="OMA" id="ICHIGSA"/>
<keyword evidence="6" id="KW-1185">Reference proteome</keyword>
<dbReference type="PROSITE" id="PS50850">
    <property type="entry name" value="MFS"/>
    <property type="match status" value="1"/>
</dbReference>
<dbReference type="GO" id="GO:0022857">
    <property type="term" value="F:transmembrane transporter activity"/>
    <property type="evidence" value="ECO:0007669"/>
    <property type="project" value="InterPro"/>
</dbReference>
<feature type="domain" description="Major facilitator superfamily (MFS) profile" evidence="4">
    <location>
        <begin position="1"/>
        <end position="299"/>
    </location>
</feature>
<gene>
    <name evidence="5" type="ORF">RFI_30617</name>
</gene>
<feature type="transmembrane region" description="Helical" evidence="3">
    <location>
        <begin position="102"/>
        <end position="130"/>
    </location>
</feature>
<comment type="subcellular location">
    <subcellularLocation>
        <location evidence="1">Membrane</location>
        <topology evidence="1">Multi-pass membrane protein</topology>
    </subcellularLocation>
</comment>
<dbReference type="Proteomes" id="UP000023152">
    <property type="component" value="Unassembled WGS sequence"/>
</dbReference>
<feature type="transmembrane region" description="Helical" evidence="3">
    <location>
        <begin position="71"/>
        <end position="96"/>
    </location>
</feature>
<evidence type="ECO:0000256" key="1">
    <source>
        <dbReference type="ARBA" id="ARBA00004141"/>
    </source>
</evidence>
<dbReference type="SUPFAM" id="SSF103473">
    <property type="entry name" value="MFS general substrate transporter"/>
    <property type="match status" value="1"/>
</dbReference>
<keyword evidence="3" id="KW-1133">Transmembrane helix</keyword>
<feature type="transmembrane region" description="Helical" evidence="3">
    <location>
        <begin position="142"/>
        <end position="163"/>
    </location>
</feature>
<dbReference type="AlphaFoldDB" id="X6M1A8"/>
<comment type="caution">
    <text evidence="5">The sequence shown here is derived from an EMBL/GenBank/DDBJ whole genome shotgun (WGS) entry which is preliminary data.</text>
</comment>
<dbReference type="GO" id="GO:0016020">
    <property type="term" value="C:membrane"/>
    <property type="evidence" value="ECO:0007669"/>
    <property type="project" value="UniProtKB-SubCell"/>
</dbReference>
<name>X6M1A8_RETFI</name>
<dbReference type="PANTHER" id="PTHR24002">
    <property type="entry name" value="SOLUTE CARRIER FAMILY 22 MEMBER 18"/>
    <property type="match status" value="1"/>
</dbReference>
<sequence>VCKKETFFNTPNQQQQKKMDKKKKVLAFLTEDLGADATIFGQLNGVVSLLLLIGGPIMGKYTDTYGARQSLLICHIGSALSYLSLAIANNLTWLFLSRIFTIFQQVFVCVCVCVIVAMQTSQACITHLCATQEREQAMGRLFLSYGSGMVAGSALGGLLAKHYSVRGDALISCLISIFCVLMNASCLPNIQSSSSDCSAHSNGSSNSNSGRASSPGTESNTFGSKTFKMDNKKDGVRPLQRSYVSQFFGEHVRDIVSLANRSPLRQIMMFALLSTFGTSLWRSMFPLVLKDAMQLPLGK</sequence>
<feature type="transmembrane region" description="Helical" evidence="3">
    <location>
        <begin position="267"/>
        <end position="289"/>
    </location>
</feature>
<dbReference type="InterPro" id="IPR011701">
    <property type="entry name" value="MFS"/>
</dbReference>
<dbReference type="Gene3D" id="1.20.1250.20">
    <property type="entry name" value="MFS general substrate transporter like domains"/>
    <property type="match status" value="1"/>
</dbReference>
<evidence type="ECO:0000256" key="2">
    <source>
        <dbReference type="SAM" id="MobiDB-lite"/>
    </source>
</evidence>
<evidence type="ECO:0000313" key="6">
    <source>
        <dbReference type="Proteomes" id="UP000023152"/>
    </source>
</evidence>
<dbReference type="Pfam" id="PF07690">
    <property type="entry name" value="MFS_1"/>
    <property type="match status" value="1"/>
</dbReference>
<evidence type="ECO:0000313" key="5">
    <source>
        <dbReference type="EMBL" id="ETO06775.1"/>
    </source>
</evidence>
<dbReference type="InterPro" id="IPR036259">
    <property type="entry name" value="MFS_trans_sf"/>
</dbReference>
<keyword evidence="3" id="KW-0472">Membrane</keyword>
<dbReference type="OrthoDB" id="440553at2759"/>
<dbReference type="GO" id="GO:0005635">
    <property type="term" value="C:nuclear envelope"/>
    <property type="evidence" value="ECO:0007669"/>
    <property type="project" value="TreeGrafter"/>
</dbReference>
<evidence type="ECO:0000259" key="4">
    <source>
        <dbReference type="PROSITE" id="PS50850"/>
    </source>
</evidence>
<proteinExistence type="predicted"/>
<evidence type="ECO:0000256" key="3">
    <source>
        <dbReference type="SAM" id="Phobius"/>
    </source>
</evidence>
<feature type="transmembrane region" description="Helical" evidence="3">
    <location>
        <begin position="169"/>
        <end position="190"/>
    </location>
</feature>
<accession>X6M1A8</accession>
<feature type="region of interest" description="Disordered" evidence="2">
    <location>
        <begin position="201"/>
        <end position="234"/>
    </location>
</feature>
<organism evidence="5 6">
    <name type="scientific">Reticulomyxa filosa</name>
    <dbReference type="NCBI Taxonomy" id="46433"/>
    <lineage>
        <taxon>Eukaryota</taxon>
        <taxon>Sar</taxon>
        <taxon>Rhizaria</taxon>
        <taxon>Retaria</taxon>
        <taxon>Foraminifera</taxon>
        <taxon>Monothalamids</taxon>
        <taxon>Reticulomyxidae</taxon>
        <taxon>Reticulomyxa</taxon>
    </lineage>
</organism>
<feature type="non-terminal residue" evidence="5">
    <location>
        <position position="1"/>
    </location>
</feature>
<dbReference type="EMBL" id="ASPP01026802">
    <property type="protein sequence ID" value="ETO06775.1"/>
    <property type="molecule type" value="Genomic_DNA"/>
</dbReference>
<dbReference type="InterPro" id="IPR020846">
    <property type="entry name" value="MFS_dom"/>
</dbReference>
<keyword evidence="3" id="KW-0812">Transmembrane</keyword>
<reference evidence="5 6" key="1">
    <citation type="journal article" date="2013" name="Curr. Biol.">
        <title>The Genome of the Foraminiferan Reticulomyxa filosa.</title>
        <authorList>
            <person name="Glockner G."/>
            <person name="Hulsmann N."/>
            <person name="Schleicher M."/>
            <person name="Noegel A.A."/>
            <person name="Eichinger L."/>
            <person name="Gallinger C."/>
            <person name="Pawlowski J."/>
            <person name="Sierra R."/>
            <person name="Euteneuer U."/>
            <person name="Pillet L."/>
            <person name="Moustafa A."/>
            <person name="Platzer M."/>
            <person name="Groth M."/>
            <person name="Szafranski K."/>
            <person name="Schliwa M."/>
        </authorList>
    </citation>
    <scope>NUCLEOTIDE SEQUENCE [LARGE SCALE GENOMIC DNA]</scope>
</reference>
<protein>
    <recommendedName>
        <fullName evidence="4">Major facilitator superfamily (MFS) profile domain-containing protein</fullName>
    </recommendedName>
</protein>
<feature type="compositionally biased region" description="Low complexity" evidence="2">
    <location>
        <begin position="201"/>
        <end position="214"/>
    </location>
</feature>
<feature type="compositionally biased region" description="Polar residues" evidence="2">
    <location>
        <begin position="215"/>
        <end position="224"/>
    </location>
</feature>
<dbReference type="PANTHER" id="PTHR24002:SF3">
    <property type="entry name" value="SOLUTE CARRIER FAMILY 22 MEMBER 18"/>
    <property type="match status" value="1"/>
</dbReference>